<keyword evidence="2" id="KW-1185">Reference proteome</keyword>
<dbReference type="EMBL" id="KZ999892">
    <property type="protein sequence ID" value="RKO84643.1"/>
    <property type="molecule type" value="Genomic_DNA"/>
</dbReference>
<dbReference type="AlphaFoldDB" id="A0A4P9W0K6"/>
<accession>A0A4P9W0K6</accession>
<organism evidence="1 2">
    <name type="scientific">Blyttiomyces helicus</name>
    <dbReference type="NCBI Taxonomy" id="388810"/>
    <lineage>
        <taxon>Eukaryota</taxon>
        <taxon>Fungi</taxon>
        <taxon>Fungi incertae sedis</taxon>
        <taxon>Chytridiomycota</taxon>
        <taxon>Chytridiomycota incertae sedis</taxon>
        <taxon>Chytridiomycetes</taxon>
        <taxon>Chytridiomycetes incertae sedis</taxon>
        <taxon>Blyttiomyces</taxon>
    </lineage>
</organism>
<gene>
    <name evidence="1" type="ORF">BDK51DRAFT_32849</name>
</gene>
<dbReference type="Proteomes" id="UP000269721">
    <property type="component" value="Unassembled WGS sequence"/>
</dbReference>
<evidence type="ECO:0000313" key="2">
    <source>
        <dbReference type="Proteomes" id="UP000269721"/>
    </source>
</evidence>
<sequence length="131" mass="14437">MQLFAGFLIGHGQEKGRGAEATGPPLFDVYAWRKILHNINPNTAFAYKEDNALAISDNSIIHQVQEFYRAFAHLKCSAKSATYVDICKGKTALRTFKQPPTFLSKTADSGLSTILLGACTTPHILMRSTDF</sequence>
<reference evidence="2" key="1">
    <citation type="journal article" date="2018" name="Nat. Microbiol.">
        <title>Leveraging single-cell genomics to expand the fungal tree of life.</title>
        <authorList>
            <person name="Ahrendt S.R."/>
            <person name="Quandt C.A."/>
            <person name="Ciobanu D."/>
            <person name="Clum A."/>
            <person name="Salamov A."/>
            <person name="Andreopoulos B."/>
            <person name="Cheng J.F."/>
            <person name="Woyke T."/>
            <person name="Pelin A."/>
            <person name="Henrissat B."/>
            <person name="Reynolds N.K."/>
            <person name="Benny G.L."/>
            <person name="Smith M.E."/>
            <person name="James T.Y."/>
            <person name="Grigoriev I.V."/>
        </authorList>
    </citation>
    <scope>NUCLEOTIDE SEQUENCE [LARGE SCALE GENOMIC DNA]</scope>
</reference>
<name>A0A4P9W0K6_9FUNG</name>
<protein>
    <submittedName>
        <fullName evidence="1">Uncharacterized protein</fullName>
    </submittedName>
</protein>
<proteinExistence type="predicted"/>
<evidence type="ECO:0000313" key="1">
    <source>
        <dbReference type="EMBL" id="RKO84643.1"/>
    </source>
</evidence>